<reference evidence="1 2" key="1">
    <citation type="journal article" date="2017" name="BMC Genomics">
        <title>Whole-genome assembly of Babesia ovata and comparative genomics between closely related pathogens.</title>
        <authorList>
            <person name="Yamagishi J."/>
            <person name="Asada M."/>
            <person name="Hakimi H."/>
            <person name="Tanaka T.Q."/>
            <person name="Sugimoto C."/>
            <person name="Kawazu S."/>
        </authorList>
    </citation>
    <scope>NUCLEOTIDE SEQUENCE [LARGE SCALE GENOMIC DNA]</scope>
    <source>
        <strain evidence="1 2">Miyake</strain>
    </source>
</reference>
<gene>
    <name evidence="1" type="ORF">BOVATA_037720</name>
</gene>
<keyword evidence="2" id="KW-1185">Reference proteome</keyword>
<evidence type="ECO:0000313" key="2">
    <source>
        <dbReference type="Proteomes" id="UP000236319"/>
    </source>
</evidence>
<dbReference type="OrthoDB" id="28939at2759"/>
<dbReference type="AlphaFoldDB" id="A0A2H6KH31"/>
<dbReference type="EMBL" id="BDSA01000004">
    <property type="protein sequence ID" value="GBE62279.1"/>
    <property type="molecule type" value="Genomic_DNA"/>
</dbReference>
<dbReference type="GeneID" id="39876049"/>
<name>A0A2H6KH31_9APIC</name>
<organism evidence="1 2">
    <name type="scientific">Babesia ovata</name>
    <dbReference type="NCBI Taxonomy" id="189622"/>
    <lineage>
        <taxon>Eukaryota</taxon>
        <taxon>Sar</taxon>
        <taxon>Alveolata</taxon>
        <taxon>Apicomplexa</taxon>
        <taxon>Aconoidasida</taxon>
        <taxon>Piroplasmida</taxon>
        <taxon>Babesiidae</taxon>
        <taxon>Babesia</taxon>
    </lineage>
</organism>
<proteinExistence type="predicted"/>
<dbReference type="VEuPathDB" id="PiroplasmaDB:BOVATA_037720"/>
<dbReference type="Proteomes" id="UP000236319">
    <property type="component" value="Unassembled WGS sequence"/>
</dbReference>
<dbReference type="RefSeq" id="XP_028868522.1">
    <property type="nucleotide sequence ID" value="XM_029012689.1"/>
</dbReference>
<evidence type="ECO:0000313" key="1">
    <source>
        <dbReference type="EMBL" id="GBE62279.1"/>
    </source>
</evidence>
<accession>A0A2H6KH31</accession>
<protein>
    <submittedName>
        <fullName evidence="1">5,10-methylenetetrahydrofolate reductase, putative</fullName>
    </submittedName>
</protein>
<comment type="caution">
    <text evidence="1">The sequence shown here is derived from an EMBL/GenBank/DDBJ whole genome shotgun (WGS) entry which is preliminary data.</text>
</comment>
<sequence>MRNSDGALKCCRCRKEGRDASHSGASVSSDPVRNASTGIGERHKYSVVSEYGLDSCELGGIHGADGDRVLSTLSVGKRAVGQWPVMYNVVKAPFVAADDCSLQQLCLLRVELSKALDRYTGLLHHSNESVSCDVRSEVLDALDRTLRLLSTVEARL</sequence>